<dbReference type="PANTHER" id="PTHR45661">
    <property type="entry name" value="SURFACE ANTIGEN"/>
    <property type="match status" value="1"/>
</dbReference>
<dbReference type="InterPro" id="IPR032675">
    <property type="entry name" value="LRR_dom_sf"/>
</dbReference>
<comment type="caution">
    <text evidence="1">The sequence shown here is derived from an EMBL/GenBank/DDBJ whole genome shotgun (WGS) entry which is preliminary data.</text>
</comment>
<name>A0A9W7AKY1_9STRA</name>
<organism evidence="1 2">
    <name type="scientific">Triparma laevis f. inornata</name>
    <dbReference type="NCBI Taxonomy" id="1714386"/>
    <lineage>
        <taxon>Eukaryota</taxon>
        <taxon>Sar</taxon>
        <taxon>Stramenopiles</taxon>
        <taxon>Ochrophyta</taxon>
        <taxon>Bolidophyceae</taxon>
        <taxon>Parmales</taxon>
        <taxon>Triparmaceae</taxon>
        <taxon>Triparma</taxon>
    </lineage>
</organism>
<dbReference type="InterPro" id="IPR026906">
    <property type="entry name" value="LRR_5"/>
</dbReference>
<dbReference type="Pfam" id="PF13306">
    <property type="entry name" value="LRR_5"/>
    <property type="match status" value="2"/>
</dbReference>
<dbReference type="Proteomes" id="UP001162640">
    <property type="component" value="Unassembled WGS sequence"/>
</dbReference>
<dbReference type="SUPFAM" id="SSF52058">
    <property type="entry name" value="L domain-like"/>
    <property type="match status" value="1"/>
</dbReference>
<dbReference type="Gene3D" id="3.80.10.10">
    <property type="entry name" value="Ribonuclease Inhibitor"/>
    <property type="match status" value="2"/>
</dbReference>
<dbReference type="InterPro" id="IPR053139">
    <property type="entry name" value="Surface_bspA-like"/>
</dbReference>
<dbReference type="PANTHER" id="PTHR45661:SF3">
    <property type="entry name" value="IG-LIKE DOMAIN-CONTAINING PROTEIN"/>
    <property type="match status" value="1"/>
</dbReference>
<accession>A0A9W7AKY1</accession>
<dbReference type="AlphaFoldDB" id="A0A9W7AKY1"/>
<dbReference type="EMBL" id="BLQM01000193">
    <property type="protein sequence ID" value="GMH74172.1"/>
    <property type="molecule type" value="Genomic_DNA"/>
</dbReference>
<reference evidence="2" key="1">
    <citation type="journal article" date="2023" name="Commun. Biol.">
        <title>Genome analysis of Parmales, the sister group of diatoms, reveals the evolutionary specialization of diatoms from phago-mixotrophs to photoautotrophs.</title>
        <authorList>
            <person name="Ban H."/>
            <person name="Sato S."/>
            <person name="Yoshikawa S."/>
            <person name="Yamada K."/>
            <person name="Nakamura Y."/>
            <person name="Ichinomiya M."/>
            <person name="Sato N."/>
            <person name="Blanc-Mathieu R."/>
            <person name="Endo H."/>
            <person name="Kuwata A."/>
            <person name="Ogata H."/>
        </authorList>
    </citation>
    <scope>NUCLEOTIDE SEQUENCE [LARGE SCALE GENOMIC DNA]</scope>
</reference>
<evidence type="ECO:0000313" key="1">
    <source>
        <dbReference type="EMBL" id="GMH74172.1"/>
    </source>
</evidence>
<evidence type="ECO:0000313" key="2">
    <source>
        <dbReference type="Proteomes" id="UP001162640"/>
    </source>
</evidence>
<proteinExistence type="predicted"/>
<protein>
    <submittedName>
        <fullName evidence="1">Uncharacterized protein</fullName>
    </submittedName>
</protein>
<gene>
    <name evidence="1" type="ORF">TL16_g06390</name>
</gene>
<sequence length="496" mass="55524">MSDSSASESTDDHVTLITRVTIIEEDEGNENNSSIIETEAIEIPSTEMMITTATDQFMYTPEFRRHFVEFVHVQTLTKLRLATKGWNAAADAMIYEGLQSGELIVHDGKDISYDIARHRKEICALISRAIFLLTKIGEHACAFATNLIIVEIPEGIERIGENAFYECRSLTTVSFPTTLRLIEDGAFGWCSSLKNIDLLHTNLQELGNAAFDYCSELKSMTIPNSLKTFGDDIFYKCDKLVPDCIDINDEINDDDVTSEVIAHLRSQQLFSTTPPAPTDLTASSASTVDNFMATVNVMRLLVVFVHASTLMKLRFTTKAWKIIADEAFDQGVASGEILVHEGKNINWNWMASMDIKHELVTRVIFLLNIIQLGRYSCAYASNLVVIDIPEGVTLIGYCAFSDCKSITSVSFPKTLTVTDECAFSGCITLENVDLRHTNLKEIREAAFEDCFKFKSMMVPDSLHKFCKCVFSKCFELVPSNIGLEDNKRIVAHLRKL</sequence>